<evidence type="ECO:0000313" key="5">
    <source>
        <dbReference type="Proteomes" id="UP000287166"/>
    </source>
</evidence>
<feature type="compositionally biased region" description="Low complexity" evidence="1">
    <location>
        <begin position="209"/>
        <end position="225"/>
    </location>
</feature>
<feature type="region of interest" description="Disordered" evidence="1">
    <location>
        <begin position="523"/>
        <end position="637"/>
    </location>
</feature>
<dbReference type="AlphaFoldDB" id="A0A401GD89"/>
<feature type="compositionally biased region" description="Polar residues" evidence="1">
    <location>
        <begin position="594"/>
        <end position="605"/>
    </location>
</feature>
<dbReference type="OrthoDB" id="2402916at2759"/>
<dbReference type="InParanoid" id="A0A401GD89"/>
<dbReference type="Proteomes" id="UP000287166">
    <property type="component" value="Unassembled WGS sequence"/>
</dbReference>
<feature type="region of interest" description="Disordered" evidence="1">
    <location>
        <begin position="353"/>
        <end position="419"/>
    </location>
</feature>
<feature type="region of interest" description="Disordered" evidence="1">
    <location>
        <begin position="106"/>
        <end position="130"/>
    </location>
</feature>
<feature type="compositionally biased region" description="Low complexity" evidence="1">
    <location>
        <begin position="614"/>
        <end position="630"/>
    </location>
</feature>
<evidence type="ECO:0000256" key="2">
    <source>
        <dbReference type="SAM" id="Phobius"/>
    </source>
</evidence>
<feature type="transmembrane region" description="Helical" evidence="2">
    <location>
        <begin position="60"/>
        <end position="82"/>
    </location>
</feature>
<feature type="compositionally biased region" description="Basic and acidic residues" evidence="1">
    <location>
        <begin position="106"/>
        <end position="117"/>
    </location>
</feature>
<feature type="domain" description="Membrane anchor Opy2 N-terminal" evidence="3">
    <location>
        <begin position="9"/>
        <end position="42"/>
    </location>
</feature>
<name>A0A401GD89_9APHY</name>
<feature type="compositionally biased region" description="Polar residues" evidence="1">
    <location>
        <begin position="385"/>
        <end position="395"/>
    </location>
</feature>
<keyword evidence="2" id="KW-1133">Transmembrane helix</keyword>
<sequence length="667" mass="69916">MSLLTLRDCVQCPSSLPPCTCSSDQTCILIEESCSACASYTCAANDKSSSSGSGGVSKGAVAGAVVGVVIFLAAVVAAVYLYRRRLRKQREAVAALERKGDVPARAEDVLNRPDPNEKANAAEPVPNERTVRVYSGADGGVINLDPEAVDFSGAGPTSAHPSRRGSAQSNPFEDNHSIQTTSTGTQSNVIPIALVAPHAHTPPPSMQATSGSSVGPSGPTRPSRSPDLDLNLEHVNVSQDAVNSDADSQRSDMGNTNAIANHRLSYMTTGSYASDFLNEAPVIVTPTRGLVKQVVGVVKADYVRAPAAPSNEGLRAPSGMTRPPVRSPLAATSFGPSDVLRETDDEPEVVARGNPFGDEHSAQHTGLPSPAPSVSTFGFPDAMRTPQQSASQYSEPTPDLEHEWTPEGPRPAFAKKVPRPVSTATAASSVIGADISTATRVHIGLQQYIGDNVPPATASSGALGTPRSPYRMTSAQLVSPPSAAYRNGPMEQQQHRAMQDLDERRMSQSSVLTTSTRADSILESFPFVPPSPISNRPIRSPPRSPLAQQTFANNNKSAQSKIPAARGEVVHDTAQPPDSPLPPPPNRQMLGLSVASQSSTTSNGLGSFPFQIDSGSGSESATPSTSPPSAFMGRQRASLDTLALTSDLSSYPLGFDRGSAAPMPHRR</sequence>
<feature type="compositionally biased region" description="Polar residues" evidence="1">
    <location>
        <begin position="546"/>
        <end position="560"/>
    </location>
</feature>
<feature type="compositionally biased region" description="Polar residues" evidence="1">
    <location>
        <begin position="165"/>
        <end position="189"/>
    </location>
</feature>
<dbReference type="STRING" id="139825.A0A401GD89"/>
<evidence type="ECO:0000313" key="4">
    <source>
        <dbReference type="EMBL" id="GBE80083.1"/>
    </source>
</evidence>
<dbReference type="EMBL" id="BFAD01000002">
    <property type="protein sequence ID" value="GBE80083.1"/>
    <property type="molecule type" value="Genomic_DNA"/>
</dbReference>
<protein>
    <recommendedName>
        <fullName evidence="3">Membrane anchor Opy2 N-terminal domain-containing protein</fullName>
    </recommendedName>
</protein>
<accession>A0A401GD89</accession>
<keyword evidence="2" id="KW-0812">Transmembrane</keyword>
<dbReference type="GeneID" id="38777000"/>
<feature type="region of interest" description="Disordered" evidence="1">
    <location>
        <begin position="313"/>
        <end position="341"/>
    </location>
</feature>
<gene>
    <name evidence="4" type="ORF">SCP_0212860</name>
</gene>
<dbReference type="RefSeq" id="XP_027610996.1">
    <property type="nucleotide sequence ID" value="XM_027755195.1"/>
</dbReference>
<keyword evidence="2" id="KW-0472">Membrane</keyword>
<evidence type="ECO:0000256" key="1">
    <source>
        <dbReference type="SAM" id="MobiDB-lite"/>
    </source>
</evidence>
<comment type="caution">
    <text evidence="4">The sequence shown here is derived from an EMBL/GenBank/DDBJ whole genome shotgun (WGS) entry which is preliminary data.</text>
</comment>
<keyword evidence="5" id="KW-1185">Reference proteome</keyword>
<dbReference type="InterPro" id="IPR018571">
    <property type="entry name" value="Membrane_anchor_Opy2_N"/>
</dbReference>
<evidence type="ECO:0000259" key="3">
    <source>
        <dbReference type="Pfam" id="PF09463"/>
    </source>
</evidence>
<organism evidence="4 5">
    <name type="scientific">Sparassis crispa</name>
    <dbReference type="NCBI Taxonomy" id="139825"/>
    <lineage>
        <taxon>Eukaryota</taxon>
        <taxon>Fungi</taxon>
        <taxon>Dikarya</taxon>
        <taxon>Basidiomycota</taxon>
        <taxon>Agaricomycotina</taxon>
        <taxon>Agaricomycetes</taxon>
        <taxon>Polyporales</taxon>
        <taxon>Sparassidaceae</taxon>
        <taxon>Sparassis</taxon>
    </lineage>
</organism>
<feature type="region of interest" description="Disordered" evidence="1">
    <location>
        <begin position="145"/>
        <end position="228"/>
    </location>
</feature>
<dbReference type="Pfam" id="PF09463">
    <property type="entry name" value="Opy2"/>
    <property type="match status" value="1"/>
</dbReference>
<reference evidence="4 5" key="1">
    <citation type="journal article" date="2018" name="Sci. Rep.">
        <title>Genome sequence of the cauliflower mushroom Sparassis crispa (Hanabiratake) and its association with beneficial usage.</title>
        <authorList>
            <person name="Kiyama R."/>
            <person name="Furutani Y."/>
            <person name="Kawaguchi K."/>
            <person name="Nakanishi T."/>
        </authorList>
    </citation>
    <scope>NUCLEOTIDE SEQUENCE [LARGE SCALE GENOMIC DNA]</scope>
</reference>
<feature type="compositionally biased region" description="Pro residues" evidence="1">
    <location>
        <begin position="577"/>
        <end position="586"/>
    </location>
</feature>
<proteinExistence type="predicted"/>